<dbReference type="RefSeq" id="XP_033596353.1">
    <property type="nucleotide sequence ID" value="XM_033749664.1"/>
</dbReference>
<organism evidence="1 2">
    <name type="scientific">Pseudovirgaria hyperparasitica</name>
    <dbReference type="NCBI Taxonomy" id="470096"/>
    <lineage>
        <taxon>Eukaryota</taxon>
        <taxon>Fungi</taxon>
        <taxon>Dikarya</taxon>
        <taxon>Ascomycota</taxon>
        <taxon>Pezizomycotina</taxon>
        <taxon>Dothideomycetes</taxon>
        <taxon>Dothideomycetes incertae sedis</taxon>
        <taxon>Acrospermales</taxon>
        <taxon>Acrospermaceae</taxon>
        <taxon>Pseudovirgaria</taxon>
    </lineage>
</organism>
<keyword evidence="2" id="KW-1185">Reference proteome</keyword>
<protein>
    <submittedName>
        <fullName evidence="1">Uncharacterized protein</fullName>
    </submittedName>
</protein>
<dbReference type="PANTHER" id="PTHR28002">
    <property type="entry name" value="MIOREX COMPLEX COMPONENT 11"/>
    <property type="match status" value="1"/>
</dbReference>
<evidence type="ECO:0000313" key="2">
    <source>
        <dbReference type="Proteomes" id="UP000799437"/>
    </source>
</evidence>
<name>A0A6A6VTK0_9PEZI</name>
<dbReference type="PANTHER" id="PTHR28002:SF1">
    <property type="entry name" value="MIOREX COMPLEX COMPONENT 11"/>
    <property type="match status" value="1"/>
</dbReference>
<dbReference type="EMBL" id="ML996582">
    <property type="protein sequence ID" value="KAF2753902.1"/>
    <property type="molecule type" value="Genomic_DNA"/>
</dbReference>
<gene>
    <name evidence="1" type="ORF">EJ05DRAFT_541470</name>
</gene>
<proteinExistence type="predicted"/>
<dbReference type="Proteomes" id="UP000799437">
    <property type="component" value="Unassembled WGS sequence"/>
</dbReference>
<dbReference type="GeneID" id="54490718"/>
<dbReference type="GO" id="GO:0005739">
    <property type="term" value="C:mitochondrion"/>
    <property type="evidence" value="ECO:0007669"/>
    <property type="project" value="TreeGrafter"/>
</dbReference>
<sequence length="280" mass="32139">MWTPTYANWPQQNPAQYQPFDNRLHTYNYVTRGTPFDARRSLKSGHTSAACPPLGLQSSSYFYPTQYAYTLPQYHYVQAPIAAAQPRYVYQQPYHRYNYAGTAIPTSTAAPTPNPISPAVKPVYVNHGQATHGYNVNHGHGAYGYNHKYYGRTQEEVEYDNRVIATRSGAYEAHDLQPSDPKPDQMFWCREIDGSWTLRTFFTISEDLKPGKWKMDAARGSLVFIREEKKKKCVKLYKNSWGKTDTKTVSIILLAVLLYRHVLSSHIIDSLLPWSFARQV</sequence>
<evidence type="ECO:0000313" key="1">
    <source>
        <dbReference type="EMBL" id="KAF2753902.1"/>
    </source>
</evidence>
<dbReference type="InterPro" id="IPR018811">
    <property type="entry name" value="MRX11"/>
</dbReference>
<accession>A0A6A6VTK0</accession>
<dbReference type="AlphaFoldDB" id="A0A6A6VTK0"/>
<reference evidence="1" key="1">
    <citation type="journal article" date="2020" name="Stud. Mycol.">
        <title>101 Dothideomycetes genomes: a test case for predicting lifestyles and emergence of pathogens.</title>
        <authorList>
            <person name="Haridas S."/>
            <person name="Albert R."/>
            <person name="Binder M."/>
            <person name="Bloem J."/>
            <person name="Labutti K."/>
            <person name="Salamov A."/>
            <person name="Andreopoulos B."/>
            <person name="Baker S."/>
            <person name="Barry K."/>
            <person name="Bills G."/>
            <person name="Bluhm B."/>
            <person name="Cannon C."/>
            <person name="Castanera R."/>
            <person name="Culley D."/>
            <person name="Daum C."/>
            <person name="Ezra D."/>
            <person name="Gonzalez J."/>
            <person name="Henrissat B."/>
            <person name="Kuo A."/>
            <person name="Liang C."/>
            <person name="Lipzen A."/>
            <person name="Lutzoni F."/>
            <person name="Magnuson J."/>
            <person name="Mondo S."/>
            <person name="Nolan M."/>
            <person name="Ohm R."/>
            <person name="Pangilinan J."/>
            <person name="Park H.-J."/>
            <person name="Ramirez L."/>
            <person name="Alfaro M."/>
            <person name="Sun H."/>
            <person name="Tritt A."/>
            <person name="Yoshinaga Y."/>
            <person name="Zwiers L.-H."/>
            <person name="Turgeon B."/>
            <person name="Goodwin S."/>
            <person name="Spatafora J."/>
            <person name="Crous P."/>
            <person name="Grigoriev I."/>
        </authorList>
    </citation>
    <scope>NUCLEOTIDE SEQUENCE</scope>
    <source>
        <strain evidence="1">CBS 121739</strain>
    </source>
</reference>
<dbReference type="OrthoDB" id="5194044at2759"/>